<dbReference type="AlphaFoldDB" id="A0A8B8AD50"/>
<organism evidence="9 10">
    <name type="scientific">Crassostrea virginica</name>
    <name type="common">Eastern oyster</name>
    <dbReference type="NCBI Taxonomy" id="6565"/>
    <lineage>
        <taxon>Eukaryota</taxon>
        <taxon>Metazoa</taxon>
        <taxon>Spiralia</taxon>
        <taxon>Lophotrochozoa</taxon>
        <taxon>Mollusca</taxon>
        <taxon>Bivalvia</taxon>
        <taxon>Autobranchia</taxon>
        <taxon>Pteriomorphia</taxon>
        <taxon>Ostreida</taxon>
        <taxon>Ostreoidea</taxon>
        <taxon>Ostreidae</taxon>
        <taxon>Crassostrea</taxon>
    </lineage>
</organism>
<dbReference type="GO" id="GO:1990573">
    <property type="term" value="P:potassium ion import across plasma membrane"/>
    <property type="evidence" value="ECO:0007669"/>
    <property type="project" value="TreeGrafter"/>
</dbReference>
<gene>
    <name evidence="10" type="primary">LOC111100630</name>
</gene>
<evidence type="ECO:0000256" key="7">
    <source>
        <dbReference type="SAM" id="MobiDB-lite"/>
    </source>
</evidence>
<dbReference type="RefSeq" id="XP_022288413.1">
    <property type="nucleotide sequence ID" value="XM_022432705.1"/>
</dbReference>
<feature type="region of interest" description="Disordered" evidence="7">
    <location>
        <begin position="1"/>
        <end position="20"/>
    </location>
</feature>
<evidence type="ECO:0000256" key="5">
    <source>
        <dbReference type="ARBA" id="ARBA00022989"/>
    </source>
</evidence>
<dbReference type="InterPro" id="IPR000402">
    <property type="entry name" value="Na/K_ATPase_sub_beta"/>
</dbReference>
<evidence type="ECO:0000256" key="2">
    <source>
        <dbReference type="ARBA" id="ARBA00005876"/>
    </source>
</evidence>
<dbReference type="Pfam" id="PF00287">
    <property type="entry name" value="Na_K-ATPase"/>
    <property type="match status" value="1"/>
</dbReference>
<evidence type="ECO:0000313" key="10">
    <source>
        <dbReference type="RefSeq" id="XP_022288413.1"/>
    </source>
</evidence>
<evidence type="ECO:0000256" key="3">
    <source>
        <dbReference type="ARBA" id="ARBA00022692"/>
    </source>
</evidence>
<dbReference type="InterPro" id="IPR038702">
    <property type="entry name" value="Na/K_ATPase_sub_beta_sf"/>
</dbReference>
<keyword evidence="4" id="KW-0735">Signal-anchor</keyword>
<dbReference type="KEGG" id="cvn:111100630"/>
<protein>
    <submittedName>
        <fullName evidence="10">Probable sodium/potassium-transporting ATPase subunit beta-3</fullName>
    </submittedName>
</protein>
<dbReference type="GO" id="GO:0005890">
    <property type="term" value="C:sodium:potassium-exchanging ATPase complex"/>
    <property type="evidence" value="ECO:0007669"/>
    <property type="project" value="InterPro"/>
</dbReference>
<dbReference type="OrthoDB" id="5912413at2759"/>
<dbReference type="GO" id="GO:0030007">
    <property type="term" value="P:intracellular potassium ion homeostasis"/>
    <property type="evidence" value="ECO:0007669"/>
    <property type="project" value="TreeGrafter"/>
</dbReference>
<sequence>MASSASTGVETATTIPPQNPSIRQRVNDFCTFLYNGDEGTVLGRTGKSWAQIGIFYLIYYSCLSAFFAGMMAIFYQTLDWNYPRLQGPDTLLKQNPGLGFRPIPDVQTTLVRFVKADASTYSPYTDHIQAYLEYYENQNLNPQDGGTVADCDSVTGRRPEKDWDKACKFDLTANLGADCIKQQTFGFDDGMPCILLKLNKIFDWQPESFTNDSVPGDIADLWEPYHITVKCEGENPSDVDNIGPIEYYPQGGFHFKYFPFRNQQAYRSPLVMARFIKPHPGVLIMVECKAYARNIKHDRLEKAGMVHFELMVD</sequence>
<dbReference type="PROSITE" id="PS00390">
    <property type="entry name" value="ATPASE_NA_K_BETA_1"/>
    <property type="match status" value="1"/>
</dbReference>
<dbReference type="GO" id="GO:0001671">
    <property type="term" value="F:ATPase activator activity"/>
    <property type="evidence" value="ECO:0007669"/>
    <property type="project" value="TreeGrafter"/>
</dbReference>
<evidence type="ECO:0000256" key="1">
    <source>
        <dbReference type="ARBA" id="ARBA00004606"/>
    </source>
</evidence>
<evidence type="ECO:0000256" key="4">
    <source>
        <dbReference type="ARBA" id="ARBA00022968"/>
    </source>
</evidence>
<dbReference type="GO" id="GO:0006883">
    <property type="term" value="P:intracellular sodium ion homeostasis"/>
    <property type="evidence" value="ECO:0007669"/>
    <property type="project" value="TreeGrafter"/>
</dbReference>
<comment type="similarity">
    <text evidence="2">Belongs to the X(+)/potassium ATPases subunit beta family.</text>
</comment>
<dbReference type="PANTHER" id="PTHR11523:SF28">
    <property type="entry name" value="NA_K-ATPASE BETA SUBUNIT ISOFORM 4-RELATED"/>
    <property type="match status" value="1"/>
</dbReference>
<evidence type="ECO:0000313" key="9">
    <source>
        <dbReference type="Proteomes" id="UP000694844"/>
    </source>
</evidence>
<dbReference type="PANTHER" id="PTHR11523">
    <property type="entry name" value="SODIUM/POTASSIUM-DEPENDENT ATPASE BETA SUBUNIT"/>
    <property type="match status" value="1"/>
</dbReference>
<dbReference type="Proteomes" id="UP000694844">
    <property type="component" value="Chromosome 6"/>
</dbReference>
<reference evidence="10" key="1">
    <citation type="submission" date="2025-08" db="UniProtKB">
        <authorList>
            <consortium name="RefSeq"/>
        </authorList>
    </citation>
    <scope>IDENTIFICATION</scope>
    <source>
        <tissue evidence="10">Whole sample</tissue>
    </source>
</reference>
<dbReference type="GeneID" id="111100630"/>
<dbReference type="GO" id="GO:0036376">
    <property type="term" value="P:sodium ion export across plasma membrane"/>
    <property type="evidence" value="ECO:0007669"/>
    <property type="project" value="TreeGrafter"/>
</dbReference>
<proteinExistence type="inferred from homology"/>
<accession>A0A8B8AD50</accession>
<keyword evidence="9" id="KW-1185">Reference proteome</keyword>
<keyword evidence="6 8" id="KW-0472">Membrane</keyword>
<keyword evidence="3 8" id="KW-0812">Transmembrane</keyword>
<evidence type="ECO:0000256" key="8">
    <source>
        <dbReference type="SAM" id="Phobius"/>
    </source>
</evidence>
<comment type="subcellular location">
    <subcellularLocation>
        <location evidence="1">Membrane</location>
        <topology evidence="1">Single-pass type II membrane protein</topology>
    </subcellularLocation>
</comment>
<keyword evidence="5 8" id="KW-1133">Transmembrane helix</keyword>
<feature type="transmembrane region" description="Helical" evidence="8">
    <location>
        <begin position="54"/>
        <end position="75"/>
    </location>
</feature>
<name>A0A8B8AD50_CRAVI</name>
<dbReference type="Gene3D" id="2.60.40.1660">
    <property type="entry name" value="Na, k-atpase alpha subunit"/>
    <property type="match status" value="1"/>
</dbReference>
<evidence type="ECO:0000256" key="6">
    <source>
        <dbReference type="ARBA" id="ARBA00023136"/>
    </source>
</evidence>